<evidence type="ECO:0000256" key="3">
    <source>
        <dbReference type="ARBA" id="ARBA00022737"/>
    </source>
</evidence>
<name>A0ABU8NTQ2_9SPHI</name>
<comment type="similarity">
    <text evidence="1">Belongs to the transferase hexapeptide repeat family.</text>
</comment>
<dbReference type="InterPro" id="IPR011004">
    <property type="entry name" value="Trimer_LpxA-like_sf"/>
</dbReference>
<dbReference type="InterPro" id="IPR018357">
    <property type="entry name" value="Hexapep_transf_CS"/>
</dbReference>
<dbReference type="EMBL" id="JBBEUB010000014">
    <property type="protein sequence ID" value="MEJ2905640.1"/>
    <property type="molecule type" value="Genomic_DNA"/>
</dbReference>
<dbReference type="Pfam" id="PF00132">
    <property type="entry name" value="Hexapep"/>
    <property type="match status" value="1"/>
</dbReference>
<dbReference type="GO" id="GO:0016746">
    <property type="term" value="F:acyltransferase activity"/>
    <property type="evidence" value="ECO:0007669"/>
    <property type="project" value="UniProtKB-KW"/>
</dbReference>
<dbReference type="PANTHER" id="PTHR23416">
    <property type="entry name" value="SIALIC ACID SYNTHASE-RELATED"/>
    <property type="match status" value="1"/>
</dbReference>
<evidence type="ECO:0000313" key="6">
    <source>
        <dbReference type="Proteomes" id="UP001378956"/>
    </source>
</evidence>
<gene>
    <name evidence="5" type="ORF">WAE58_24565</name>
</gene>
<keyword evidence="4 5" id="KW-0012">Acyltransferase</keyword>
<dbReference type="InterPro" id="IPR001451">
    <property type="entry name" value="Hexapep"/>
</dbReference>
<sequence length="178" mass="19537">MMKIINKILAKVHSILKGAYHANLYDSYRTSYNIHESFFFNGEGILFYGDGEINIAENSYIGRFSIIQIGKGEKVEIGKNCSIGPFLKIWTNTAEVDSDFNFPDKKLSKFGSVIIKDAVWIGANVFISPGVTIGSNAVVGANAVVTKDVPDFAIVGGIPAKVLRFKNINKYGDFDKST</sequence>
<comment type="caution">
    <text evidence="5">The sequence shown here is derived from an EMBL/GenBank/DDBJ whole genome shotgun (WGS) entry which is preliminary data.</text>
</comment>
<keyword evidence="3" id="KW-0677">Repeat</keyword>
<dbReference type="EC" id="2.3.1.-" evidence="5"/>
<protein>
    <submittedName>
        <fullName evidence="5">Acyltransferase</fullName>
        <ecNumber evidence="5">2.3.1.-</ecNumber>
    </submittedName>
</protein>
<evidence type="ECO:0000256" key="4">
    <source>
        <dbReference type="ARBA" id="ARBA00023315"/>
    </source>
</evidence>
<dbReference type="PROSITE" id="PS00101">
    <property type="entry name" value="HEXAPEP_TRANSFERASES"/>
    <property type="match status" value="1"/>
</dbReference>
<dbReference type="CDD" id="cd04647">
    <property type="entry name" value="LbH_MAT_like"/>
    <property type="match status" value="1"/>
</dbReference>
<accession>A0ABU8NTQ2</accession>
<evidence type="ECO:0000313" key="5">
    <source>
        <dbReference type="EMBL" id="MEJ2905640.1"/>
    </source>
</evidence>
<evidence type="ECO:0000256" key="1">
    <source>
        <dbReference type="ARBA" id="ARBA00007274"/>
    </source>
</evidence>
<dbReference type="SUPFAM" id="SSF51161">
    <property type="entry name" value="Trimeric LpxA-like enzymes"/>
    <property type="match status" value="1"/>
</dbReference>
<proteinExistence type="inferred from homology"/>
<keyword evidence="2 5" id="KW-0808">Transferase</keyword>
<dbReference type="RefSeq" id="WP_337718017.1">
    <property type="nucleotide sequence ID" value="NZ_JBBEUB010000014.1"/>
</dbReference>
<dbReference type="Gene3D" id="2.160.10.10">
    <property type="entry name" value="Hexapeptide repeat proteins"/>
    <property type="match status" value="1"/>
</dbReference>
<evidence type="ECO:0000256" key="2">
    <source>
        <dbReference type="ARBA" id="ARBA00022679"/>
    </source>
</evidence>
<organism evidence="5 6">
    <name type="scientific">Pedobacter panaciterrae</name>
    <dbReference type="NCBI Taxonomy" id="363849"/>
    <lineage>
        <taxon>Bacteria</taxon>
        <taxon>Pseudomonadati</taxon>
        <taxon>Bacteroidota</taxon>
        <taxon>Sphingobacteriia</taxon>
        <taxon>Sphingobacteriales</taxon>
        <taxon>Sphingobacteriaceae</taxon>
        <taxon>Pedobacter</taxon>
    </lineage>
</organism>
<reference evidence="5 6" key="1">
    <citation type="submission" date="2024-03" db="EMBL/GenBank/DDBJ databases">
        <title>Sequence of Lycoming College Course Isolates.</title>
        <authorList>
            <person name="Plotts O."/>
            <person name="Newman J."/>
        </authorList>
    </citation>
    <scope>NUCLEOTIDE SEQUENCE [LARGE SCALE GENOMIC DNA]</scope>
    <source>
        <strain evidence="5 6">CJB-3</strain>
    </source>
</reference>
<keyword evidence="6" id="KW-1185">Reference proteome</keyword>
<dbReference type="PANTHER" id="PTHR23416:SF23">
    <property type="entry name" value="ACETYLTRANSFERASE C18B11.09C-RELATED"/>
    <property type="match status" value="1"/>
</dbReference>
<dbReference type="Proteomes" id="UP001378956">
    <property type="component" value="Unassembled WGS sequence"/>
</dbReference>
<dbReference type="InterPro" id="IPR051159">
    <property type="entry name" value="Hexapeptide_acetyltransf"/>
</dbReference>